<organism evidence="1 2">
    <name type="scientific">Desulforamulus aeronauticus DSM 10349</name>
    <dbReference type="NCBI Taxonomy" id="1121421"/>
    <lineage>
        <taxon>Bacteria</taxon>
        <taxon>Bacillati</taxon>
        <taxon>Bacillota</taxon>
        <taxon>Clostridia</taxon>
        <taxon>Eubacteriales</taxon>
        <taxon>Peptococcaceae</taxon>
        <taxon>Desulforamulus</taxon>
    </lineage>
</organism>
<dbReference type="PANTHER" id="PTHR34071">
    <property type="entry name" value="5-NITROIMIDAZOLE ANTIBIOTICS RESISTANCE PROTEIN, NIMA-FAMILY-RELATED PROTEIN-RELATED"/>
    <property type="match status" value="1"/>
</dbReference>
<dbReference type="Pfam" id="PF12900">
    <property type="entry name" value="Pyridox_ox_2"/>
    <property type="match status" value="1"/>
</dbReference>
<gene>
    <name evidence="1" type="ORF">SAMN02745123_02306</name>
</gene>
<evidence type="ECO:0000313" key="2">
    <source>
        <dbReference type="Proteomes" id="UP000183997"/>
    </source>
</evidence>
<accession>A0A1M6TEX4</accession>
<evidence type="ECO:0000313" key="1">
    <source>
        <dbReference type="EMBL" id="SHK55523.1"/>
    </source>
</evidence>
<dbReference type="AlphaFoldDB" id="A0A1M6TEX4"/>
<dbReference type="SUPFAM" id="SSF50475">
    <property type="entry name" value="FMN-binding split barrel"/>
    <property type="match status" value="1"/>
</dbReference>
<keyword evidence="2" id="KW-1185">Reference proteome</keyword>
<protein>
    <recommendedName>
        <fullName evidence="3">Nitroimidazol reductase NimA, pyridoxamine 5'-phosphate oxidase superfamily</fullName>
    </recommendedName>
</protein>
<evidence type="ECO:0008006" key="3">
    <source>
        <dbReference type="Google" id="ProtNLM"/>
    </source>
</evidence>
<dbReference type="EMBL" id="FRAR01000016">
    <property type="protein sequence ID" value="SHK55523.1"/>
    <property type="molecule type" value="Genomic_DNA"/>
</dbReference>
<name>A0A1M6TEX4_9FIRM</name>
<dbReference type="STRING" id="1121421.SAMN02745123_02306"/>
<reference evidence="2" key="1">
    <citation type="submission" date="2016-11" db="EMBL/GenBank/DDBJ databases">
        <authorList>
            <person name="Varghese N."/>
            <person name="Submissions S."/>
        </authorList>
    </citation>
    <scope>NUCLEOTIDE SEQUENCE [LARGE SCALE GENOMIC DNA]</scope>
    <source>
        <strain evidence="2">DSM 10349</strain>
    </source>
</reference>
<dbReference type="InterPro" id="IPR012349">
    <property type="entry name" value="Split_barrel_FMN-bd"/>
</dbReference>
<dbReference type="PANTHER" id="PTHR34071:SF2">
    <property type="entry name" value="FLAVIN-NUCLEOTIDE-BINDING PROTEIN"/>
    <property type="match status" value="1"/>
</dbReference>
<sequence>MFKELRRKKKLMSQEDTSKIIKEAEYGTLASVGEDGYPYAVPLNYAFENGTIYFHSAPEGHKIENIKHNHKVSFSVVTYHQVLPEKFDTEYDSVIVFGKAFEIIDEQEKKQALTLLIERYSGDYLEQGARYIDRAVKGVGVFKIEIEHMVGKRGR</sequence>
<dbReference type="Gene3D" id="2.30.110.10">
    <property type="entry name" value="Electron Transport, Fmn-binding Protein, Chain A"/>
    <property type="match status" value="1"/>
</dbReference>
<dbReference type="RefSeq" id="WP_072914423.1">
    <property type="nucleotide sequence ID" value="NZ_FRAR01000016.1"/>
</dbReference>
<proteinExistence type="predicted"/>
<dbReference type="Proteomes" id="UP000183997">
    <property type="component" value="Unassembled WGS sequence"/>
</dbReference>
<dbReference type="OrthoDB" id="9794935at2"/>
<dbReference type="InterPro" id="IPR024747">
    <property type="entry name" value="Pyridox_Oxase-rel"/>
</dbReference>